<dbReference type="GO" id="GO:0035118">
    <property type="term" value="P:embryonic pectoral fin morphogenesis"/>
    <property type="evidence" value="ECO:0007669"/>
    <property type="project" value="UniProtKB-ARBA"/>
</dbReference>
<feature type="domain" description="C2H2-type" evidence="14">
    <location>
        <begin position="573"/>
        <end position="600"/>
    </location>
</feature>
<organism evidence="15 16">
    <name type="scientific">Oncorhynchus mykiss</name>
    <name type="common">Rainbow trout</name>
    <name type="synonym">Salmo gairdneri</name>
    <dbReference type="NCBI Taxonomy" id="8022"/>
    <lineage>
        <taxon>Eukaryota</taxon>
        <taxon>Metazoa</taxon>
        <taxon>Chordata</taxon>
        <taxon>Craniata</taxon>
        <taxon>Vertebrata</taxon>
        <taxon>Euteleostomi</taxon>
        <taxon>Actinopterygii</taxon>
        <taxon>Neopterygii</taxon>
        <taxon>Teleostei</taxon>
        <taxon>Protacanthopterygii</taxon>
        <taxon>Salmoniformes</taxon>
        <taxon>Salmonidae</taxon>
        <taxon>Salmoninae</taxon>
        <taxon>Oncorhynchus</taxon>
    </lineage>
</organism>
<evidence type="ECO:0000313" key="16">
    <source>
        <dbReference type="Proteomes" id="UP000694395"/>
    </source>
</evidence>
<evidence type="ECO:0000256" key="9">
    <source>
        <dbReference type="ARBA" id="ARBA00023163"/>
    </source>
</evidence>
<keyword evidence="3" id="KW-0677">Repeat</keyword>
<dbReference type="FunFam" id="3.30.160.60:FF:000026">
    <property type="entry name" value="Transcription factor Sp3"/>
    <property type="match status" value="1"/>
</dbReference>
<reference evidence="15" key="1">
    <citation type="submission" date="2020-07" db="EMBL/GenBank/DDBJ databases">
        <title>A long reads based de novo assembly of the rainbow trout Arlee double haploid line genome.</title>
        <authorList>
            <person name="Gao G."/>
            <person name="Palti Y."/>
        </authorList>
    </citation>
    <scope>NUCLEOTIDE SEQUENCE [LARGE SCALE GENOMIC DNA]</scope>
</reference>
<keyword evidence="10" id="KW-0539">Nucleus</keyword>
<proteinExistence type="inferred from homology"/>
<feature type="compositionally biased region" description="Polar residues" evidence="13">
    <location>
        <begin position="431"/>
        <end position="440"/>
    </location>
</feature>
<feature type="domain" description="C2H2-type" evidence="14">
    <location>
        <begin position="543"/>
        <end position="572"/>
    </location>
</feature>
<dbReference type="Pfam" id="PF00096">
    <property type="entry name" value="zf-C2H2"/>
    <property type="match status" value="3"/>
</dbReference>
<accession>A0A8C7RB02</accession>
<dbReference type="SUPFAM" id="SSF57667">
    <property type="entry name" value="beta-beta-alpha zinc fingers"/>
    <property type="match status" value="2"/>
</dbReference>
<reference evidence="15" key="2">
    <citation type="submission" date="2025-08" db="UniProtKB">
        <authorList>
            <consortium name="Ensembl"/>
        </authorList>
    </citation>
    <scope>IDENTIFICATION</scope>
</reference>
<evidence type="ECO:0000256" key="6">
    <source>
        <dbReference type="ARBA" id="ARBA00023015"/>
    </source>
</evidence>
<keyword evidence="9" id="KW-0804">Transcription</keyword>
<dbReference type="SMART" id="SM00355">
    <property type="entry name" value="ZnF_C2H2"/>
    <property type="match status" value="3"/>
</dbReference>
<evidence type="ECO:0000256" key="11">
    <source>
        <dbReference type="ARBA" id="ARBA00038409"/>
    </source>
</evidence>
<dbReference type="GO" id="GO:0000978">
    <property type="term" value="F:RNA polymerase II cis-regulatory region sequence-specific DNA binding"/>
    <property type="evidence" value="ECO:0007669"/>
    <property type="project" value="TreeGrafter"/>
</dbReference>
<evidence type="ECO:0000259" key="14">
    <source>
        <dbReference type="PROSITE" id="PS50157"/>
    </source>
</evidence>
<evidence type="ECO:0000256" key="2">
    <source>
        <dbReference type="ARBA" id="ARBA00022723"/>
    </source>
</evidence>
<evidence type="ECO:0000256" key="3">
    <source>
        <dbReference type="ARBA" id="ARBA00022737"/>
    </source>
</evidence>
<evidence type="ECO:0000256" key="8">
    <source>
        <dbReference type="ARBA" id="ARBA00023159"/>
    </source>
</evidence>
<dbReference type="Gene3D" id="3.30.160.60">
    <property type="entry name" value="Classic Zinc Finger"/>
    <property type="match status" value="3"/>
</dbReference>
<dbReference type="PANTHER" id="PTHR23235:SF3">
    <property type="entry name" value="TRANSCRIPTION FACTOR SP3"/>
    <property type="match status" value="1"/>
</dbReference>
<dbReference type="Proteomes" id="UP000694395">
    <property type="component" value="Chromosome 3"/>
</dbReference>
<reference evidence="15" key="3">
    <citation type="submission" date="2025-09" db="UniProtKB">
        <authorList>
            <consortium name="Ensembl"/>
        </authorList>
    </citation>
    <scope>IDENTIFICATION</scope>
</reference>
<evidence type="ECO:0000256" key="1">
    <source>
        <dbReference type="ARBA" id="ARBA00004123"/>
    </source>
</evidence>
<dbReference type="FunFam" id="3.30.160.60:FF:000061">
    <property type="entry name" value="Transcription factor Sp3"/>
    <property type="match status" value="1"/>
</dbReference>
<keyword evidence="8" id="KW-0010">Activator</keyword>
<evidence type="ECO:0000256" key="12">
    <source>
        <dbReference type="PROSITE-ProRule" id="PRU00042"/>
    </source>
</evidence>
<dbReference type="Ensembl" id="ENSOMYT00000053105.2">
    <property type="protein sequence ID" value="ENSOMYP00000048830.2"/>
    <property type="gene ID" value="ENSOMYG00000022218.2"/>
</dbReference>
<dbReference type="GO" id="GO:0045743">
    <property type="term" value="P:positive regulation of fibroblast growth factor receptor signaling pathway"/>
    <property type="evidence" value="ECO:0007669"/>
    <property type="project" value="UniProtKB-ARBA"/>
</dbReference>
<evidence type="ECO:0000256" key="5">
    <source>
        <dbReference type="ARBA" id="ARBA00022833"/>
    </source>
</evidence>
<keyword evidence="5" id="KW-0862">Zinc</keyword>
<dbReference type="GeneTree" id="ENSGT00940000155099"/>
<dbReference type="FunFam" id="3.30.160.60:FF:000014">
    <property type="entry name" value="Transcription factor Sp3"/>
    <property type="match status" value="1"/>
</dbReference>
<comment type="subcellular location">
    <subcellularLocation>
        <location evidence="1">Nucleus</location>
    </subcellularLocation>
</comment>
<evidence type="ECO:0000256" key="7">
    <source>
        <dbReference type="ARBA" id="ARBA00023125"/>
    </source>
</evidence>
<evidence type="ECO:0000256" key="4">
    <source>
        <dbReference type="ARBA" id="ARBA00022771"/>
    </source>
</evidence>
<dbReference type="CTD" id="558652"/>
<keyword evidence="4 12" id="KW-0863">Zinc-finger</keyword>
<evidence type="ECO:0000313" key="15">
    <source>
        <dbReference type="Ensembl" id="ENSOMYP00000048830.2"/>
    </source>
</evidence>
<dbReference type="PROSITE" id="PS50157">
    <property type="entry name" value="ZINC_FINGER_C2H2_2"/>
    <property type="match status" value="3"/>
</dbReference>
<keyword evidence="6" id="KW-0805">Transcription regulation</keyword>
<keyword evidence="7" id="KW-0238">DNA-binding</keyword>
<sequence>MTAPEQPVKQEEMAALDVDSSQSEFLQQDCGTGDQTTDLTSIQLTGNPDRWEVLTPTTTRKEEPGAVHIQSRGIVTSNGQYVLPLQNLQSQPIFVTSGSDTSANTVPNIQYIQTADGQQLSFSTSSEDGATLSQDATGQIQILPDGTQTISVTGAGDILTNNQNLISQTGHVQQIQGVSIGSSTFNNQGQVVTNVPMGLPGNITFVPISSVDLDSLGLSGAQTIATGVTSDGQLIMTSQPVDNSESLEKTGDQHSQTLSVNDSNANADMYVPTSSAQLPEAMDETGVLTQAPEQTDPSGLQGYIQQNQVQNIQVSSGQSIIQLQQVPVQTSDGQLVQAAGGQTMQNVQLINPGTFIIQAQTVTASGQIQWQTFQVQGVQNLQNLQLSTNPAQQITLAPLQTLSLGQGEAQQIPNLQTVTVNSLVQAGIQYQQAEDTNSPGDVQIKEEPDSEDWQLGSDSTLNTSDLSHLRVRLEDEEDQLGEGGKRLRRVACTCPNCKEAGGRGSNMGKKKQHICHIPGCGKVYGKTSHLRAHLRWHSGERPFVCSWMYCGKRFTRSDELQRHRRTHTGEKKFVCPECSKRFMRSDHLAKHIKTHQNKKGVMNSVSNAVVGSMESAGSSDSIITAGGTTLILTNIQQGSSNSQDILANAEIPLQLVTIAAGEVLEMAESQ</sequence>
<feature type="region of interest" description="Disordered" evidence="13">
    <location>
        <begin position="431"/>
        <end position="461"/>
    </location>
</feature>
<protein>
    <submittedName>
        <fullName evidence="15">Sp3a transcription factor</fullName>
    </submittedName>
</protein>
<comment type="similarity">
    <text evidence="11">Belongs to the Sp1 C2H2-type zinc-finger protein family.</text>
</comment>
<feature type="domain" description="C2H2-type" evidence="14">
    <location>
        <begin position="513"/>
        <end position="542"/>
    </location>
</feature>
<dbReference type="GO" id="GO:0000981">
    <property type="term" value="F:DNA-binding transcription factor activity, RNA polymerase II-specific"/>
    <property type="evidence" value="ECO:0007669"/>
    <property type="project" value="TreeGrafter"/>
</dbReference>
<dbReference type="PROSITE" id="PS00028">
    <property type="entry name" value="ZINC_FINGER_C2H2_1"/>
    <property type="match status" value="3"/>
</dbReference>
<evidence type="ECO:0000256" key="10">
    <source>
        <dbReference type="ARBA" id="ARBA00023242"/>
    </source>
</evidence>
<dbReference type="GeneID" id="110520116"/>
<name>A0A8C7RB02_ONCMY</name>
<dbReference type="PANTHER" id="PTHR23235">
    <property type="entry name" value="KRUEPPEL-LIKE TRANSCRIPTION FACTOR"/>
    <property type="match status" value="1"/>
</dbReference>
<dbReference type="AlphaFoldDB" id="A0A8C7RB02"/>
<dbReference type="InterPro" id="IPR036236">
    <property type="entry name" value="Znf_C2H2_sf"/>
</dbReference>
<dbReference type="InterPro" id="IPR013087">
    <property type="entry name" value="Znf_C2H2_type"/>
</dbReference>
<keyword evidence="16" id="KW-1185">Reference proteome</keyword>
<dbReference type="GO" id="GO:0005634">
    <property type="term" value="C:nucleus"/>
    <property type="evidence" value="ECO:0007669"/>
    <property type="project" value="UniProtKB-SubCell"/>
</dbReference>
<keyword evidence="2" id="KW-0479">Metal-binding</keyword>
<evidence type="ECO:0000256" key="13">
    <source>
        <dbReference type="SAM" id="MobiDB-lite"/>
    </source>
</evidence>
<dbReference type="GO" id="GO:0008270">
    <property type="term" value="F:zinc ion binding"/>
    <property type="evidence" value="ECO:0007669"/>
    <property type="project" value="UniProtKB-KW"/>
</dbReference>
<dbReference type="RefSeq" id="XP_021452861.2">
    <property type="nucleotide sequence ID" value="XM_021597186.2"/>
</dbReference>